<dbReference type="InterPro" id="IPR019786">
    <property type="entry name" value="Zinc_finger_PHD-type_CS"/>
</dbReference>
<evidence type="ECO:0000256" key="1">
    <source>
        <dbReference type="ARBA" id="ARBA00004123"/>
    </source>
</evidence>
<dbReference type="Pfam" id="PF02373">
    <property type="entry name" value="JmjC"/>
    <property type="match status" value="1"/>
</dbReference>
<evidence type="ECO:0000259" key="9">
    <source>
        <dbReference type="PROSITE" id="PS50016"/>
    </source>
</evidence>
<dbReference type="SUPFAM" id="SSF46774">
    <property type="entry name" value="ARID-like"/>
    <property type="match status" value="1"/>
</dbReference>
<dbReference type="PROSITE" id="PS01359">
    <property type="entry name" value="ZF_PHD_1"/>
    <property type="match status" value="1"/>
</dbReference>
<dbReference type="Pfam" id="PF08429">
    <property type="entry name" value="PLU-1"/>
    <property type="match status" value="1"/>
</dbReference>
<dbReference type="SMART" id="SM01014">
    <property type="entry name" value="ARID"/>
    <property type="match status" value="1"/>
</dbReference>
<accession>A0A4P9ZDS9</accession>
<keyword evidence="2" id="KW-0479">Metal-binding</keyword>
<dbReference type="GO" id="GO:0000785">
    <property type="term" value="C:chromatin"/>
    <property type="evidence" value="ECO:0007669"/>
    <property type="project" value="TreeGrafter"/>
</dbReference>
<dbReference type="Proteomes" id="UP000268321">
    <property type="component" value="Unassembled WGS sequence"/>
</dbReference>
<feature type="domain" description="ARID" evidence="10">
    <location>
        <begin position="228"/>
        <end position="325"/>
    </location>
</feature>
<evidence type="ECO:0000256" key="7">
    <source>
        <dbReference type="PROSITE-ProRule" id="PRU00146"/>
    </source>
</evidence>
<evidence type="ECO:0000256" key="6">
    <source>
        <dbReference type="ARBA" id="ARBA00023242"/>
    </source>
</evidence>
<dbReference type="InterPro" id="IPR013637">
    <property type="entry name" value="Lys_sp_deMease-like_dom"/>
</dbReference>
<evidence type="ECO:0000256" key="4">
    <source>
        <dbReference type="ARBA" id="ARBA00022833"/>
    </source>
</evidence>
<dbReference type="EMBL" id="ML004447">
    <property type="protein sequence ID" value="RKP31095.1"/>
    <property type="molecule type" value="Genomic_DNA"/>
</dbReference>
<keyword evidence="6" id="KW-0539">Nucleus</keyword>
<feature type="domain" description="JmjC" evidence="11">
    <location>
        <begin position="601"/>
        <end position="826"/>
    </location>
</feature>
<dbReference type="GO" id="GO:0034647">
    <property type="term" value="F:histone H3K4me/H3K4me2/H3K4me3 demethylase activity"/>
    <property type="evidence" value="ECO:0007669"/>
    <property type="project" value="TreeGrafter"/>
</dbReference>
<feature type="region of interest" description="Disordered" evidence="8">
    <location>
        <begin position="87"/>
        <end position="109"/>
    </location>
</feature>
<dbReference type="SMART" id="SM00501">
    <property type="entry name" value="BRIGHT"/>
    <property type="match status" value="1"/>
</dbReference>
<dbReference type="InterPro" id="IPR036431">
    <property type="entry name" value="ARID_dom_sf"/>
</dbReference>
<feature type="compositionally biased region" description="Polar residues" evidence="8">
    <location>
        <begin position="45"/>
        <end position="59"/>
    </location>
</feature>
<dbReference type="Gene3D" id="2.60.120.650">
    <property type="entry name" value="Cupin"/>
    <property type="match status" value="1"/>
</dbReference>
<dbReference type="SMART" id="SM00249">
    <property type="entry name" value="PHD"/>
    <property type="match status" value="1"/>
</dbReference>
<organism evidence="12 13">
    <name type="scientific">Metschnikowia bicuspidata</name>
    <dbReference type="NCBI Taxonomy" id="27322"/>
    <lineage>
        <taxon>Eukaryota</taxon>
        <taxon>Fungi</taxon>
        <taxon>Dikarya</taxon>
        <taxon>Ascomycota</taxon>
        <taxon>Saccharomycotina</taxon>
        <taxon>Pichiomycetes</taxon>
        <taxon>Metschnikowiaceae</taxon>
        <taxon>Metschnikowia</taxon>
    </lineage>
</organism>
<dbReference type="CDD" id="cd15518">
    <property type="entry name" value="PHD_Ecm5p_Lid2p_like"/>
    <property type="match status" value="1"/>
</dbReference>
<dbReference type="Pfam" id="PF00628">
    <property type="entry name" value="PHD"/>
    <property type="match status" value="1"/>
</dbReference>
<proteinExistence type="predicted"/>
<dbReference type="CDD" id="cd16100">
    <property type="entry name" value="ARID"/>
    <property type="match status" value="1"/>
</dbReference>
<dbReference type="InterPro" id="IPR019787">
    <property type="entry name" value="Znf_PHD-finger"/>
</dbReference>
<keyword evidence="4" id="KW-0862">Zinc</keyword>
<feature type="compositionally biased region" description="Basic and acidic residues" evidence="8">
    <location>
        <begin position="1769"/>
        <end position="1781"/>
    </location>
</feature>
<keyword evidence="13" id="KW-1185">Reference proteome</keyword>
<dbReference type="Gene3D" id="3.30.40.10">
    <property type="entry name" value="Zinc/RING finger domain, C3HC4 (zinc finger)"/>
    <property type="match status" value="1"/>
</dbReference>
<feature type="compositionally biased region" description="Polar residues" evidence="8">
    <location>
        <begin position="87"/>
        <end position="103"/>
    </location>
</feature>
<gene>
    <name evidence="12" type="ORF">METBISCDRAFT_22764</name>
</gene>
<feature type="compositionally biased region" description="Polar residues" evidence="8">
    <location>
        <begin position="17"/>
        <end position="33"/>
    </location>
</feature>
<dbReference type="SMART" id="SM00558">
    <property type="entry name" value="JmjC"/>
    <property type="match status" value="1"/>
</dbReference>
<evidence type="ECO:0000313" key="13">
    <source>
        <dbReference type="Proteomes" id="UP000268321"/>
    </source>
</evidence>
<dbReference type="OrthoDB" id="1678912at2759"/>
<dbReference type="PROSITE" id="PS51184">
    <property type="entry name" value="JMJC"/>
    <property type="match status" value="1"/>
</dbReference>
<evidence type="ECO:0000259" key="10">
    <source>
        <dbReference type="PROSITE" id="PS51011"/>
    </source>
</evidence>
<evidence type="ECO:0000259" key="11">
    <source>
        <dbReference type="PROSITE" id="PS51184"/>
    </source>
</evidence>
<dbReference type="InterPro" id="IPR001965">
    <property type="entry name" value="Znf_PHD"/>
</dbReference>
<dbReference type="SUPFAM" id="SSF51197">
    <property type="entry name" value="Clavaminate synthase-like"/>
    <property type="match status" value="1"/>
</dbReference>
<feature type="region of interest" description="Disordered" evidence="8">
    <location>
        <begin position="328"/>
        <end position="349"/>
    </location>
</feature>
<evidence type="ECO:0000256" key="5">
    <source>
        <dbReference type="ARBA" id="ARBA00023004"/>
    </source>
</evidence>
<dbReference type="PANTHER" id="PTHR10694:SF33">
    <property type="entry name" value="LYSINE-SPECIFIC DEMETHYLASE 5"/>
    <property type="match status" value="1"/>
</dbReference>
<dbReference type="InterPro" id="IPR011011">
    <property type="entry name" value="Znf_FYVE_PHD"/>
</dbReference>
<feature type="domain" description="PHD-type" evidence="9">
    <location>
        <begin position="1421"/>
        <end position="1471"/>
    </location>
</feature>
<evidence type="ECO:0000256" key="8">
    <source>
        <dbReference type="SAM" id="MobiDB-lite"/>
    </source>
</evidence>
<dbReference type="Gene3D" id="1.10.150.60">
    <property type="entry name" value="ARID DNA-binding domain"/>
    <property type="match status" value="1"/>
</dbReference>
<feature type="region of interest" description="Disordered" evidence="8">
    <location>
        <begin position="1740"/>
        <end position="1787"/>
    </location>
</feature>
<evidence type="ECO:0000256" key="2">
    <source>
        <dbReference type="ARBA" id="ARBA00022723"/>
    </source>
</evidence>
<dbReference type="InterPro" id="IPR001606">
    <property type="entry name" value="ARID_dom"/>
</dbReference>
<keyword evidence="3 7" id="KW-0863">Zinc-finger</keyword>
<evidence type="ECO:0008006" key="14">
    <source>
        <dbReference type="Google" id="ProtNLM"/>
    </source>
</evidence>
<protein>
    <recommendedName>
        <fullName evidence="14">PLU-1-domain-containing protein</fullName>
    </recommendedName>
</protein>
<dbReference type="InterPro" id="IPR003347">
    <property type="entry name" value="JmjC_dom"/>
</dbReference>
<feature type="region of interest" description="Disordered" evidence="8">
    <location>
        <begin position="1"/>
        <end position="59"/>
    </location>
</feature>
<dbReference type="PANTHER" id="PTHR10694">
    <property type="entry name" value="LYSINE-SPECIFIC DEMETHYLASE"/>
    <property type="match status" value="1"/>
</dbReference>
<feature type="compositionally biased region" description="Polar residues" evidence="8">
    <location>
        <begin position="1750"/>
        <end position="1768"/>
    </location>
</feature>
<reference evidence="13" key="1">
    <citation type="journal article" date="2018" name="Nat. Microbiol.">
        <title>Leveraging single-cell genomics to expand the fungal tree of life.</title>
        <authorList>
            <person name="Ahrendt S.R."/>
            <person name="Quandt C.A."/>
            <person name="Ciobanu D."/>
            <person name="Clum A."/>
            <person name="Salamov A."/>
            <person name="Andreopoulos B."/>
            <person name="Cheng J.F."/>
            <person name="Woyke T."/>
            <person name="Pelin A."/>
            <person name="Henrissat B."/>
            <person name="Reynolds N.K."/>
            <person name="Benny G.L."/>
            <person name="Smith M.E."/>
            <person name="James T.Y."/>
            <person name="Grigoriev I.V."/>
        </authorList>
    </citation>
    <scope>NUCLEOTIDE SEQUENCE [LARGE SCALE GENOMIC DNA]</scope>
    <source>
        <strain evidence="13">Baker2002</strain>
    </source>
</reference>
<dbReference type="Pfam" id="PF01388">
    <property type="entry name" value="ARID"/>
    <property type="match status" value="1"/>
</dbReference>
<name>A0A4P9ZDS9_9ASCO</name>
<dbReference type="SUPFAM" id="SSF57903">
    <property type="entry name" value="FYVE/PHD zinc finger"/>
    <property type="match status" value="1"/>
</dbReference>
<dbReference type="PROSITE" id="PS51011">
    <property type="entry name" value="ARID"/>
    <property type="match status" value="1"/>
</dbReference>
<evidence type="ECO:0000313" key="12">
    <source>
        <dbReference type="EMBL" id="RKP31095.1"/>
    </source>
</evidence>
<keyword evidence="5" id="KW-0408">Iron</keyword>
<dbReference type="PROSITE" id="PS50016">
    <property type="entry name" value="ZF_PHD_2"/>
    <property type="match status" value="1"/>
</dbReference>
<dbReference type="GO" id="GO:0006355">
    <property type="term" value="P:regulation of DNA-templated transcription"/>
    <property type="evidence" value="ECO:0007669"/>
    <property type="project" value="TreeGrafter"/>
</dbReference>
<sequence>MDGFTVPLFPRTRRFPQYTSGSSGEAGEPNTTAAPEMAGPIETFEPSSQTSSHIGINANSTNTKGLQKVHESSKFYELLNQTQRIVVSESSSGQDQAIPTYSYESDKPSDPISLVESNFSEGHKFGAIKLLLGSLHRYMSSPYHSLDPDTFKCKTKNVVCNPSEHELNDRLAFLLELIQVHASKNDLHQQNQPPQSLSESKPTSMAKINLPKKTFQAQSELGTSNTIINSDNSRATWSVSACPESSSPANGNLEEKLWVEDKPLDLYKFFNIMQSKGGFLAVASSDHWSEIAHELGYLHSDVRNLNLALSGIYANILHPLELKRSQKELPSSQVSNSSGTETSVSNSVSIKQQDIEPDLLSTTVENQDVLQLFPKRRKFLERVPFLQGVAEDFKRSVRSKASKGIVLNSPNLLDLSNPSASYPLDLPTSSAAPPLAIGAKVRLNTYLKWIAWYMTVITDSSSTEKSDYPSTLRQVMEANSEYQTMLLRSLQSKENGLVKIESLVQPATPDVTSDTLESHFWKSMDDFSSSKSNECCSHLSFHINQVGSLRASDCYIRSKGLNLCVGINRQSDSAASFRSSPSQHSLDSTKSHSAFGSLESNPWLHPFNLHNLPHLPNSLLGALSEADLDDSSLTTVSLNINTTFGVDNWRCEDHFTQLCDYLVAGAWKRWYFIPELEFEKFEALLAKVVTDNLRDINDSIGPYLSYLNTGDQTSQQLLRFLLLTLNGVTNCYPQIRLGMDNIKIQRIFDKRSNLTVMNQELMITPSLLNEHGIRYTTTIQKPGEMVFKFPKTYSFSISFGFNISESINFASASWLKHAMEGERWLAKQSLLPNFLVFKLIVNLIHMMDPVNGKMLHFDSRVNTEVSAVYSDLLDQELELRQLIRKKVKPKEILLEEKVISEVDKLSDVDFQPLYPTNVQLSMRNYPAISMSVLNLAWYLKLSEQDEQIPSLLSEGVRVELHLFCSDEKLRSYRRILQESSMDFQAWQEKYMTIINSEESAALKTYRALFLEGQKILTALSGLSQAYLQFKASRLGAISGDNFMARLALFKEQLAELGAFVDDSNEIVEQCQTILALKHQQRIRNGSAETQAEEKRDNDNKLLLLVDLCNMIPKLSFFSPEFEQVFEFKSEIESFDRACRQLIAQNNVWISDIKDMVSLGSSFGIKTASLEFLVLLQNKLEWINVYETIISGGDPFVGKKDIFLLPDLEKFRVAGLECLSSADLDKLSIIDQYLAVGYKLDLSVEDFIRHNNILNDVNFDDLVQIMTDMEERVKLSGERRLFVNLDTYQKLVDLRSQEGKIRFLQMFQKESHSLFDVKQMLLELGSVPYEKTIEDIEIEVAKSHDWLHEIDICTEAIKVHRISANSCSSRKQACNPKLAQRLQMLIDNCKTTFADLSVDTIEDSAPYAFYNGLESSEGTQLMKYCLCRDLEDGAMIECDLCHEWFHFSCVSHISSIGDDADAKYTCPACLVLDRFRCLSLVSIFPDKLPEEKFVEMIMRGESLRVKPMVELRLLKELLDVVANFKSWANTPLTSSLNERDAILVSELMSRKVLGAPVIVGPLLEHYLRQLLNVARPVPDCDRDDIKAQVAPNSFETVTSAVIGSAGDVKSVPASADQILVIDPWMATVGHSAPDVVPTQGHTDTLVALPTSSVIETGMPCEQANEAMPAALGALDTSNIGLAQGQQSGVGESQTFVSPIVDGVTSAISEPAQPRVFPEVPQVPRSALPNDTSVCFPHIQQDSITAKKPSENPGNTSSTMPSLLLQPSSAESRETHSTHEASAGKRNCI</sequence>
<comment type="subcellular location">
    <subcellularLocation>
        <location evidence="1">Nucleus</location>
    </subcellularLocation>
</comment>
<evidence type="ECO:0000256" key="3">
    <source>
        <dbReference type="ARBA" id="ARBA00022771"/>
    </source>
</evidence>
<dbReference type="InterPro" id="IPR013083">
    <property type="entry name" value="Znf_RING/FYVE/PHD"/>
</dbReference>
<dbReference type="GO" id="GO:0003677">
    <property type="term" value="F:DNA binding"/>
    <property type="evidence" value="ECO:0007669"/>
    <property type="project" value="InterPro"/>
</dbReference>
<dbReference type="GO" id="GO:0008270">
    <property type="term" value="F:zinc ion binding"/>
    <property type="evidence" value="ECO:0007669"/>
    <property type="project" value="UniProtKB-KW"/>
</dbReference>
<dbReference type="GO" id="GO:0005634">
    <property type="term" value="C:nucleus"/>
    <property type="evidence" value="ECO:0007669"/>
    <property type="project" value="UniProtKB-SubCell"/>
</dbReference>